<protein>
    <submittedName>
        <fullName evidence="4">HD domain-containing protein</fullName>
    </submittedName>
</protein>
<accession>A0ABT9FD33</accession>
<dbReference type="Gene3D" id="1.10.3210.10">
    <property type="entry name" value="Hypothetical protein af1432"/>
    <property type="match status" value="1"/>
</dbReference>
<dbReference type="InterPro" id="IPR003607">
    <property type="entry name" value="HD/PDEase_dom"/>
</dbReference>
<feature type="region of interest" description="Disordered" evidence="1">
    <location>
        <begin position="441"/>
        <end position="610"/>
    </location>
</feature>
<feature type="transmembrane region" description="Helical" evidence="2">
    <location>
        <begin position="12"/>
        <end position="32"/>
    </location>
</feature>
<evidence type="ECO:0000313" key="5">
    <source>
        <dbReference type="Proteomes" id="UP001177212"/>
    </source>
</evidence>
<feature type="transmembrane region" description="Helical" evidence="2">
    <location>
        <begin position="64"/>
        <end position="87"/>
    </location>
</feature>
<sequence>MSIKSRLPKATFIALVFHWSWITGLFFSLNLFQTKAQLSALEIRYENLTVLNQIGAQITIAQKWLGVSIPAILIAAAIGFFSAWVYAKYRDVKRRQRMSGNGEFRGITCTLGTLPKPESMRFQPIGIELPNGLKLGDKHHKLLCDILSLINSHEVPAGVGHSDLNLLQHSINTIEKAIKINRKDPNLICAIAAHDIGKINTFKQKDGKWIVEGKHDDEGAKIIRELESWWELSDKDRFTILYSVKYSHKPTMVPTQIEFRDEIIKCIEGIRHIDHNVTRTEKEETVTKLEEQKTLYDYFLQFLQVAPFRSPASPAGTKSGGWIKNNHCFMLESYFKDIYLKENHPEILAAYNELGKKKDNSRVSRELLKQLNAKKLLIKEWDGEKIADPTQALWAIQCGSSTFIKVIIIPLTEEIHTLVGDQKFHQPLKVISSFSKYKKAQKMKHASGKPQANVSQQSKGNKLQEDLKRIKDENNKKDEEARHDKIDKKNKTTSQGEKGNIQSKPKAKDNEAGKLNKKDKKQNKIDDNNDAIDNMFASFATTPSDTEPKEENQSKGSAKGDTGKEIKNKTTKEHTPPQQSLSSKNTPESKAKEFREELGIQEINIDDSVI</sequence>
<evidence type="ECO:0000313" key="4">
    <source>
        <dbReference type="EMBL" id="MDP2564381.1"/>
    </source>
</evidence>
<feature type="domain" description="HD" evidence="3">
    <location>
        <begin position="167"/>
        <end position="254"/>
    </location>
</feature>
<feature type="compositionally biased region" description="Basic and acidic residues" evidence="1">
    <location>
        <begin position="462"/>
        <end position="490"/>
    </location>
</feature>
<keyword evidence="2" id="KW-0472">Membrane</keyword>
<dbReference type="Pfam" id="PF01966">
    <property type="entry name" value="HD"/>
    <property type="match status" value="1"/>
</dbReference>
<name>A0ABT9FD33_9GAMM</name>
<evidence type="ECO:0000256" key="1">
    <source>
        <dbReference type="SAM" id="MobiDB-lite"/>
    </source>
</evidence>
<feature type="compositionally biased region" description="Basic and acidic residues" evidence="1">
    <location>
        <begin position="561"/>
        <end position="575"/>
    </location>
</feature>
<evidence type="ECO:0000256" key="2">
    <source>
        <dbReference type="SAM" id="Phobius"/>
    </source>
</evidence>
<organism evidence="4 5">
    <name type="scientific">Pseudoalteromonas marina</name>
    <dbReference type="NCBI Taxonomy" id="267375"/>
    <lineage>
        <taxon>Bacteria</taxon>
        <taxon>Pseudomonadati</taxon>
        <taxon>Pseudomonadota</taxon>
        <taxon>Gammaproteobacteria</taxon>
        <taxon>Alteromonadales</taxon>
        <taxon>Pseudoalteromonadaceae</taxon>
        <taxon>Pseudoalteromonas</taxon>
    </lineage>
</organism>
<evidence type="ECO:0000259" key="3">
    <source>
        <dbReference type="Pfam" id="PF01966"/>
    </source>
</evidence>
<proteinExistence type="predicted"/>
<dbReference type="Proteomes" id="UP001177212">
    <property type="component" value="Unassembled WGS sequence"/>
</dbReference>
<gene>
    <name evidence="4" type="ORF">Q8W34_07025</name>
</gene>
<dbReference type="InterPro" id="IPR006674">
    <property type="entry name" value="HD_domain"/>
</dbReference>
<feature type="compositionally biased region" description="Polar residues" evidence="1">
    <location>
        <begin position="492"/>
        <end position="503"/>
    </location>
</feature>
<feature type="compositionally biased region" description="Basic and acidic residues" evidence="1">
    <location>
        <begin position="506"/>
        <end position="527"/>
    </location>
</feature>
<reference evidence="4" key="1">
    <citation type="submission" date="2023-07" db="EMBL/GenBank/DDBJ databases">
        <title>Genome content predicts the carbon catabolic preferences of heterotrophic bacteria.</title>
        <authorList>
            <person name="Gralka M."/>
        </authorList>
    </citation>
    <scope>NUCLEOTIDE SEQUENCE</scope>
    <source>
        <strain evidence="4">4G09</strain>
    </source>
</reference>
<keyword evidence="5" id="KW-1185">Reference proteome</keyword>
<keyword evidence="2" id="KW-0812">Transmembrane</keyword>
<dbReference type="RefSeq" id="WP_305471660.1">
    <property type="nucleotide sequence ID" value="NZ_JAUYVT010000004.1"/>
</dbReference>
<comment type="caution">
    <text evidence="4">The sequence shown here is derived from an EMBL/GenBank/DDBJ whole genome shotgun (WGS) entry which is preliminary data.</text>
</comment>
<dbReference type="CDD" id="cd00077">
    <property type="entry name" value="HDc"/>
    <property type="match status" value="1"/>
</dbReference>
<feature type="compositionally biased region" description="Polar residues" evidence="1">
    <location>
        <begin position="450"/>
        <end position="461"/>
    </location>
</feature>
<feature type="compositionally biased region" description="Basic and acidic residues" evidence="1">
    <location>
        <begin position="587"/>
        <end position="598"/>
    </location>
</feature>
<dbReference type="EMBL" id="JAUYVT010000004">
    <property type="protein sequence ID" value="MDP2564381.1"/>
    <property type="molecule type" value="Genomic_DNA"/>
</dbReference>
<feature type="compositionally biased region" description="Polar residues" evidence="1">
    <location>
        <begin position="576"/>
        <end position="586"/>
    </location>
</feature>
<keyword evidence="2" id="KW-1133">Transmembrane helix</keyword>